<organism evidence="7 8">
    <name type="scientific">Bdellovibrio svalbardensis</name>
    <dbReference type="NCBI Taxonomy" id="2972972"/>
    <lineage>
        <taxon>Bacteria</taxon>
        <taxon>Pseudomonadati</taxon>
        <taxon>Bdellovibrionota</taxon>
        <taxon>Bdellovibrionia</taxon>
        <taxon>Bdellovibrionales</taxon>
        <taxon>Pseudobdellovibrionaceae</taxon>
        <taxon>Bdellovibrio</taxon>
    </lineage>
</organism>
<feature type="transmembrane region" description="Helical" evidence="5">
    <location>
        <begin position="86"/>
        <end position="107"/>
    </location>
</feature>
<comment type="caution">
    <text evidence="7">The sequence shown here is derived from an EMBL/GenBank/DDBJ whole genome shotgun (WGS) entry which is preliminary data.</text>
</comment>
<dbReference type="EMBL" id="JANRMI010000006">
    <property type="protein sequence ID" value="MDG0818148.1"/>
    <property type="molecule type" value="Genomic_DNA"/>
</dbReference>
<feature type="transmembrane region" description="Helical" evidence="5">
    <location>
        <begin position="42"/>
        <end position="65"/>
    </location>
</feature>
<evidence type="ECO:0000256" key="1">
    <source>
        <dbReference type="ARBA" id="ARBA00004141"/>
    </source>
</evidence>
<evidence type="ECO:0000313" key="7">
    <source>
        <dbReference type="EMBL" id="MDG0818148.1"/>
    </source>
</evidence>
<dbReference type="CDD" id="cd17370">
    <property type="entry name" value="MFS_MJ1317_like"/>
    <property type="match status" value="1"/>
</dbReference>
<dbReference type="Pfam" id="PF07690">
    <property type="entry name" value="MFS_1"/>
    <property type="match status" value="2"/>
</dbReference>
<dbReference type="Gene3D" id="1.20.1250.20">
    <property type="entry name" value="MFS general substrate transporter like domains"/>
    <property type="match status" value="2"/>
</dbReference>
<feature type="transmembrane region" description="Helical" evidence="5">
    <location>
        <begin position="342"/>
        <end position="365"/>
    </location>
</feature>
<dbReference type="InterPro" id="IPR020846">
    <property type="entry name" value="MFS_dom"/>
</dbReference>
<dbReference type="Proteomes" id="UP001152321">
    <property type="component" value="Unassembled WGS sequence"/>
</dbReference>
<keyword evidence="2 5" id="KW-0812">Transmembrane</keyword>
<dbReference type="PANTHER" id="PTHR23518">
    <property type="entry name" value="C-METHYLTRANSFERASE"/>
    <property type="match status" value="1"/>
</dbReference>
<reference evidence="7" key="1">
    <citation type="submission" date="2022-08" db="EMBL/GenBank/DDBJ databases">
        <title>Novel Bdellovibrio Species Isolated from Svalbard: Designation Bdellovibrio svalbardensis.</title>
        <authorList>
            <person name="Mitchell R.J."/>
            <person name="Choi S.Y."/>
        </authorList>
    </citation>
    <scope>NUCLEOTIDE SEQUENCE</scope>
    <source>
        <strain evidence="7">PAP01</strain>
    </source>
</reference>
<comment type="subcellular location">
    <subcellularLocation>
        <location evidence="1">Membrane</location>
        <topology evidence="1">Multi-pass membrane protein</topology>
    </subcellularLocation>
</comment>
<sequence length="399" mass="43672">MLEKKEISENSSSALTPNVKRLGLVSFLADISSEMLYPITPIFLTTVLGASVASVGVIEGFAEAIASLLKTYSGFWSDRIRRRKPFIWGGYLLAAVAKPLIGVSQVWGQVLFARGLDRTGKGLRTAPRDALLAESVPPHLRGAAFGWHRMMDTLGAAIGPLLAIVYLKYSSNLRFIYFLALIPGLLAVIAALRLKEERREQVAPSYHQTWASFFSLPKEFKHYLFSWTVFSLANSSDAFLLLRMQQAGIPLTETILLYCFYNLVYALASPYLGGLSDRVGRKRVLLFGLVIFALVYTGFAFATHESQFWVLFGVYGLYMAATDGVGKAFAIDLLNKDMKATAVGYLGTVTGISTLIASSVAGLLWDHYGSAATFAYGAVGAVLTVMTLIFLKVPRKTLL</sequence>
<evidence type="ECO:0000256" key="5">
    <source>
        <dbReference type="SAM" id="Phobius"/>
    </source>
</evidence>
<dbReference type="InterPro" id="IPR005829">
    <property type="entry name" value="Sugar_transporter_CS"/>
</dbReference>
<dbReference type="PROSITE" id="PS50850">
    <property type="entry name" value="MFS"/>
    <property type="match status" value="1"/>
</dbReference>
<dbReference type="InterPro" id="IPR011701">
    <property type="entry name" value="MFS"/>
</dbReference>
<feature type="domain" description="Major facilitator superfamily (MFS) profile" evidence="6">
    <location>
        <begin position="18"/>
        <end position="396"/>
    </location>
</feature>
<feature type="transmembrane region" description="Helical" evidence="5">
    <location>
        <begin position="371"/>
        <end position="391"/>
    </location>
</feature>
<feature type="transmembrane region" description="Helical" evidence="5">
    <location>
        <begin position="284"/>
        <end position="302"/>
    </location>
</feature>
<accession>A0ABT6DSM8</accession>
<dbReference type="SUPFAM" id="SSF103473">
    <property type="entry name" value="MFS general substrate transporter"/>
    <property type="match status" value="1"/>
</dbReference>
<evidence type="ECO:0000256" key="3">
    <source>
        <dbReference type="ARBA" id="ARBA00022989"/>
    </source>
</evidence>
<feature type="transmembrane region" description="Helical" evidence="5">
    <location>
        <begin position="255"/>
        <end position="272"/>
    </location>
</feature>
<keyword evidence="3 5" id="KW-1133">Transmembrane helix</keyword>
<dbReference type="PANTHER" id="PTHR23518:SF2">
    <property type="entry name" value="MAJOR FACILITATOR SUPERFAMILY TRANSPORTER"/>
    <property type="match status" value="1"/>
</dbReference>
<proteinExistence type="predicted"/>
<dbReference type="PROSITE" id="PS00216">
    <property type="entry name" value="SUGAR_TRANSPORT_1"/>
    <property type="match status" value="1"/>
</dbReference>
<evidence type="ECO:0000259" key="6">
    <source>
        <dbReference type="PROSITE" id="PS50850"/>
    </source>
</evidence>
<feature type="transmembrane region" description="Helical" evidence="5">
    <location>
        <begin position="175"/>
        <end position="194"/>
    </location>
</feature>
<name>A0ABT6DSM8_9BACT</name>
<evidence type="ECO:0000256" key="2">
    <source>
        <dbReference type="ARBA" id="ARBA00022692"/>
    </source>
</evidence>
<dbReference type="RefSeq" id="WP_277579623.1">
    <property type="nucleotide sequence ID" value="NZ_JANRMI010000006.1"/>
</dbReference>
<keyword evidence="8" id="KW-1185">Reference proteome</keyword>
<evidence type="ECO:0000313" key="8">
    <source>
        <dbReference type="Proteomes" id="UP001152321"/>
    </source>
</evidence>
<gene>
    <name evidence="7" type="ORF">NWE73_17325</name>
</gene>
<keyword evidence="4 5" id="KW-0472">Membrane</keyword>
<dbReference type="InterPro" id="IPR036259">
    <property type="entry name" value="MFS_trans_sf"/>
</dbReference>
<protein>
    <submittedName>
        <fullName evidence="7">MFS transporter</fullName>
    </submittedName>
</protein>
<feature type="transmembrane region" description="Helical" evidence="5">
    <location>
        <begin position="308"/>
        <end position="330"/>
    </location>
</feature>
<evidence type="ECO:0000256" key="4">
    <source>
        <dbReference type="ARBA" id="ARBA00023136"/>
    </source>
</evidence>